<reference evidence="2 3" key="1">
    <citation type="submission" date="2018-10" db="EMBL/GenBank/DDBJ databases">
        <title>Genome assembly for a Yunnan-Guizhou Plateau 3E fish, Anabarilius grahami (Regan), and its evolutionary and genetic applications.</title>
        <authorList>
            <person name="Jiang W."/>
        </authorList>
    </citation>
    <scope>NUCLEOTIDE SEQUENCE [LARGE SCALE GENOMIC DNA]</scope>
    <source>
        <strain evidence="2">AG-KIZ</strain>
        <tissue evidence="2">Muscle</tissue>
    </source>
</reference>
<evidence type="ECO:0000313" key="3">
    <source>
        <dbReference type="Proteomes" id="UP000281406"/>
    </source>
</evidence>
<dbReference type="AlphaFoldDB" id="A0A3N0YG66"/>
<sequence length="149" mass="15905">MLYSELFTSLDWAMAPLSTPMNLQRSGDTTATPGSFQKTPSLQAISNKQATMCIDETVRKDSIQVSGSTNEDDLKEPKGLQVSESKAAATFHIDGAHLQAIPTVGEREAGQPASRPSTPSATDDSIEELSKADNVNVDVLLDLDPDPSN</sequence>
<proteinExistence type="predicted"/>
<organism evidence="2 3">
    <name type="scientific">Anabarilius grahami</name>
    <name type="common">Kanglang fish</name>
    <name type="synonym">Barilius grahami</name>
    <dbReference type="NCBI Taxonomy" id="495550"/>
    <lineage>
        <taxon>Eukaryota</taxon>
        <taxon>Metazoa</taxon>
        <taxon>Chordata</taxon>
        <taxon>Craniata</taxon>
        <taxon>Vertebrata</taxon>
        <taxon>Euteleostomi</taxon>
        <taxon>Actinopterygii</taxon>
        <taxon>Neopterygii</taxon>
        <taxon>Teleostei</taxon>
        <taxon>Ostariophysi</taxon>
        <taxon>Cypriniformes</taxon>
        <taxon>Xenocyprididae</taxon>
        <taxon>Xenocypridinae</taxon>
        <taxon>Xenocypridinae incertae sedis</taxon>
        <taxon>Anabarilius</taxon>
    </lineage>
</organism>
<evidence type="ECO:0000313" key="2">
    <source>
        <dbReference type="EMBL" id="ROL45239.1"/>
    </source>
</evidence>
<name>A0A3N0YG66_ANAGA</name>
<feature type="region of interest" description="Disordered" evidence="1">
    <location>
        <begin position="102"/>
        <end position="149"/>
    </location>
</feature>
<protein>
    <submittedName>
        <fullName evidence="2">Uncharacterized protein</fullName>
    </submittedName>
</protein>
<accession>A0A3N0YG66</accession>
<dbReference type="EMBL" id="RJVU01042598">
    <property type="protein sequence ID" value="ROL45239.1"/>
    <property type="molecule type" value="Genomic_DNA"/>
</dbReference>
<comment type="caution">
    <text evidence="2">The sequence shown here is derived from an EMBL/GenBank/DDBJ whole genome shotgun (WGS) entry which is preliminary data.</text>
</comment>
<gene>
    <name evidence="2" type="ORF">DPX16_17850</name>
</gene>
<feature type="compositionally biased region" description="Polar residues" evidence="1">
    <location>
        <begin position="114"/>
        <end position="123"/>
    </location>
</feature>
<dbReference type="Proteomes" id="UP000281406">
    <property type="component" value="Unassembled WGS sequence"/>
</dbReference>
<keyword evidence="3" id="KW-1185">Reference proteome</keyword>
<evidence type="ECO:0000256" key="1">
    <source>
        <dbReference type="SAM" id="MobiDB-lite"/>
    </source>
</evidence>